<dbReference type="InterPro" id="IPR050667">
    <property type="entry name" value="PPR-containing_protein"/>
</dbReference>
<accession>A0A7S2PLY8</accession>
<dbReference type="EMBL" id="HBGY01029440">
    <property type="protein sequence ID" value="CAD9605869.1"/>
    <property type="molecule type" value="Transcribed_RNA"/>
</dbReference>
<feature type="region of interest" description="Disordered" evidence="3">
    <location>
        <begin position="119"/>
        <end position="165"/>
    </location>
</feature>
<protein>
    <recommendedName>
        <fullName evidence="4">Pentatricopeptide repeat-containing protein-mitochondrial domain-containing protein</fullName>
    </recommendedName>
</protein>
<feature type="repeat" description="PPR" evidence="2">
    <location>
        <begin position="526"/>
        <end position="560"/>
    </location>
</feature>
<dbReference type="Gene3D" id="1.25.40.10">
    <property type="entry name" value="Tetratricopeptide repeat domain"/>
    <property type="match status" value="1"/>
</dbReference>
<dbReference type="InterPro" id="IPR011990">
    <property type="entry name" value="TPR-like_helical_dom_sf"/>
</dbReference>
<dbReference type="InterPro" id="IPR002885">
    <property type="entry name" value="PPR_rpt"/>
</dbReference>
<dbReference type="PROSITE" id="PS51375">
    <property type="entry name" value="PPR"/>
    <property type="match status" value="2"/>
</dbReference>
<dbReference type="PANTHER" id="PTHR47939">
    <property type="entry name" value="MEMBRANE-ASSOCIATED SALT-INDUCIBLE PROTEIN-LIKE"/>
    <property type="match status" value="1"/>
</dbReference>
<evidence type="ECO:0000256" key="1">
    <source>
        <dbReference type="ARBA" id="ARBA00022737"/>
    </source>
</evidence>
<feature type="compositionally biased region" description="Polar residues" evidence="3">
    <location>
        <begin position="129"/>
        <end position="145"/>
    </location>
</feature>
<proteinExistence type="predicted"/>
<feature type="domain" description="Pentatricopeptide repeat-containing protein-mitochondrial" evidence="4">
    <location>
        <begin position="418"/>
        <end position="552"/>
    </location>
</feature>
<dbReference type="InterPro" id="IPR057027">
    <property type="entry name" value="TPR_mt"/>
</dbReference>
<dbReference type="NCBIfam" id="TIGR00756">
    <property type="entry name" value="PPR"/>
    <property type="match status" value="1"/>
</dbReference>
<evidence type="ECO:0000313" key="5">
    <source>
        <dbReference type="EMBL" id="CAD9605869.1"/>
    </source>
</evidence>
<sequence>MMFRCGTSRAAMTALRQRKLMCSTSSVPSPVHVRVVRTLRVSMHTRLWSSTATPEHTMSGDANNNDNTINSSTVLSKQLEEAYRMEQSSLYFRSAEAMHNLDDQQQSIANTTGTAVGVGDADGEYNKTHGASTSHANANNADTLNDSSDSDSDSPPDMNIVATAPDSDAAKLSRAMCGRIEYALSRGDAPEVMRLFMKAEDEADRYYVRTGILREMVIFLCNKAESGAFNSIYRVFNKYCRDCEERGFEVRPQVYHSICYALGVCRIKPNQPAFMSKVVNSLMKNIQKLEEVDQHKLLPALLVSLAHQENRFVQDQARSIIQRIQEEGIDMDKKQFSKILEHPTGLNGTNVPRHLVLQLMVERGIQPYNPASICRMIESQYPFDNPGILASYVDSLTQLIKAGSVEGERQVRYRLSEGLIETMMTSASDSKKFRYSDVVLKIWDLMELLGHQPTESMYESAIKSFILADRQDHHAFAVFTEMESKGFTPSWSLIKSVSKVLRASIRRLDHAYYMLTKNTPEGITISTAILNCVLCACAEEGLVDRSFAVFDDFENFGLQPDVNSFSFLMEGLAVEVSQIYPIMILDPTTNQPILSSPIKQTHDDLQMYLDSGEAVIMMMEEQGIERTRQVIHHYVSILSGVGELEKAKSVLRDAVDKDEWVFRESFEQLALQYARKGDRESALEVASMVTESGYDEIPATLSSAIDHLLSNKEE</sequence>
<evidence type="ECO:0000259" key="4">
    <source>
        <dbReference type="Pfam" id="PF23276"/>
    </source>
</evidence>
<dbReference type="Pfam" id="PF23276">
    <property type="entry name" value="TPR_24"/>
    <property type="match status" value="1"/>
</dbReference>
<reference evidence="5" key="1">
    <citation type="submission" date="2021-01" db="EMBL/GenBank/DDBJ databases">
        <authorList>
            <person name="Corre E."/>
            <person name="Pelletier E."/>
            <person name="Niang G."/>
            <person name="Scheremetjew M."/>
            <person name="Finn R."/>
            <person name="Kale V."/>
            <person name="Holt S."/>
            <person name="Cochrane G."/>
            <person name="Meng A."/>
            <person name="Brown T."/>
            <person name="Cohen L."/>
        </authorList>
    </citation>
    <scope>NUCLEOTIDE SEQUENCE</scope>
    <source>
        <strain evidence="5">B650</strain>
    </source>
</reference>
<gene>
    <name evidence="5" type="ORF">LDAN0321_LOCUS18269</name>
</gene>
<evidence type="ECO:0000256" key="2">
    <source>
        <dbReference type="PROSITE-ProRule" id="PRU00708"/>
    </source>
</evidence>
<dbReference type="PANTHER" id="PTHR47939:SF13">
    <property type="entry name" value="OS03G0201400 PROTEIN"/>
    <property type="match status" value="1"/>
</dbReference>
<dbReference type="AlphaFoldDB" id="A0A7S2PLY8"/>
<organism evidence="5">
    <name type="scientific">Leptocylindrus danicus</name>
    <dbReference type="NCBI Taxonomy" id="163516"/>
    <lineage>
        <taxon>Eukaryota</taxon>
        <taxon>Sar</taxon>
        <taxon>Stramenopiles</taxon>
        <taxon>Ochrophyta</taxon>
        <taxon>Bacillariophyta</taxon>
        <taxon>Coscinodiscophyceae</taxon>
        <taxon>Chaetocerotophycidae</taxon>
        <taxon>Leptocylindrales</taxon>
        <taxon>Leptocylindraceae</taxon>
        <taxon>Leptocylindrus</taxon>
    </lineage>
</organism>
<evidence type="ECO:0000256" key="3">
    <source>
        <dbReference type="SAM" id="MobiDB-lite"/>
    </source>
</evidence>
<name>A0A7S2PLY8_9STRA</name>
<feature type="repeat" description="PPR" evidence="2">
    <location>
        <begin position="454"/>
        <end position="489"/>
    </location>
</feature>
<keyword evidence="1" id="KW-0677">Repeat</keyword>